<protein>
    <submittedName>
        <fullName evidence="3">Thioredoxin family protein</fullName>
    </submittedName>
</protein>
<evidence type="ECO:0000313" key="4">
    <source>
        <dbReference type="Proteomes" id="UP000613193"/>
    </source>
</evidence>
<sequence length="195" mass="21587">MKKLLLFSLVCLFIVKTNVFAQSPMPGSQEVMQQAYARAAKENKNVMLIFHASWCGWCKKMEASLNDPTCKKMFDDNYVITTLDVMEQPEKKNLENPGSMEMMTKFHGEKSGLSFWVILDAKGNVLADSQVRPAGAPMDTYGDNVGCPASEEEVAYLTKILKTTSKLNDNDLAIISKRFALNKPVPAPKLAAGTN</sequence>
<comment type="caution">
    <text evidence="3">The sequence shown here is derived from an EMBL/GenBank/DDBJ whole genome shotgun (WGS) entry which is preliminary data.</text>
</comment>
<feature type="signal peptide" evidence="2">
    <location>
        <begin position="1"/>
        <end position="21"/>
    </location>
</feature>
<organism evidence="3 4">
    <name type="scientific">Mucilaginibacter segetis</name>
    <dbReference type="NCBI Taxonomy" id="2793071"/>
    <lineage>
        <taxon>Bacteria</taxon>
        <taxon>Pseudomonadati</taxon>
        <taxon>Bacteroidota</taxon>
        <taxon>Sphingobacteriia</taxon>
        <taxon>Sphingobacteriales</taxon>
        <taxon>Sphingobacteriaceae</taxon>
        <taxon>Mucilaginibacter</taxon>
    </lineage>
</organism>
<name>A0A934UML9_9SPHI</name>
<reference evidence="3" key="1">
    <citation type="submission" date="2020-12" db="EMBL/GenBank/DDBJ databases">
        <title>Bacterial novel species Mucilaginibacter sp. SD-g isolated from soil.</title>
        <authorList>
            <person name="Jung H.-Y."/>
        </authorList>
    </citation>
    <scope>NUCLEOTIDE SEQUENCE</scope>
    <source>
        <strain evidence="3">SD-g</strain>
    </source>
</reference>
<dbReference type="InterPro" id="IPR017937">
    <property type="entry name" value="Thioredoxin_CS"/>
</dbReference>
<dbReference type="Gene3D" id="3.40.30.10">
    <property type="entry name" value="Glutaredoxin"/>
    <property type="match status" value="1"/>
</dbReference>
<feature type="chain" id="PRO_5038139987" evidence="2">
    <location>
        <begin position="22"/>
        <end position="195"/>
    </location>
</feature>
<evidence type="ECO:0000256" key="1">
    <source>
        <dbReference type="ARBA" id="ARBA00023284"/>
    </source>
</evidence>
<dbReference type="EMBL" id="JAEHFW010000001">
    <property type="protein sequence ID" value="MBK0379165.1"/>
    <property type="molecule type" value="Genomic_DNA"/>
</dbReference>
<gene>
    <name evidence="3" type="ORF">I5M19_07605</name>
</gene>
<proteinExistence type="predicted"/>
<dbReference type="RefSeq" id="WP_200065602.1">
    <property type="nucleotide sequence ID" value="NZ_JAEHFW010000001.1"/>
</dbReference>
<dbReference type="InterPro" id="IPR036249">
    <property type="entry name" value="Thioredoxin-like_sf"/>
</dbReference>
<evidence type="ECO:0000313" key="3">
    <source>
        <dbReference type="EMBL" id="MBK0379165.1"/>
    </source>
</evidence>
<dbReference type="SUPFAM" id="SSF52833">
    <property type="entry name" value="Thioredoxin-like"/>
    <property type="match status" value="1"/>
</dbReference>
<dbReference type="AlphaFoldDB" id="A0A934UML9"/>
<dbReference type="Pfam" id="PF13899">
    <property type="entry name" value="Thioredoxin_7"/>
    <property type="match status" value="1"/>
</dbReference>
<evidence type="ECO:0000256" key="2">
    <source>
        <dbReference type="SAM" id="SignalP"/>
    </source>
</evidence>
<dbReference type="PROSITE" id="PS00194">
    <property type="entry name" value="THIOREDOXIN_1"/>
    <property type="match status" value="1"/>
</dbReference>
<dbReference type="Proteomes" id="UP000613193">
    <property type="component" value="Unassembled WGS sequence"/>
</dbReference>
<keyword evidence="2" id="KW-0732">Signal</keyword>
<keyword evidence="1" id="KW-0676">Redox-active center</keyword>
<accession>A0A934UML9</accession>
<keyword evidence="4" id="KW-1185">Reference proteome</keyword>